<dbReference type="PANTHER" id="PTHR43133">
    <property type="entry name" value="RNA POLYMERASE ECF-TYPE SIGMA FACTO"/>
    <property type="match status" value="1"/>
</dbReference>
<dbReference type="SUPFAM" id="SSF88946">
    <property type="entry name" value="Sigma2 domain of RNA polymerase sigma factors"/>
    <property type="match status" value="1"/>
</dbReference>
<dbReference type="PANTHER" id="PTHR43133:SF63">
    <property type="entry name" value="RNA POLYMERASE SIGMA FACTOR FECI-RELATED"/>
    <property type="match status" value="1"/>
</dbReference>
<dbReference type="GO" id="GO:0006352">
    <property type="term" value="P:DNA-templated transcription initiation"/>
    <property type="evidence" value="ECO:0007669"/>
    <property type="project" value="InterPro"/>
</dbReference>
<comment type="similarity">
    <text evidence="1">Belongs to the sigma-70 factor family. ECF subfamily.</text>
</comment>
<reference evidence="8" key="1">
    <citation type="submission" date="2016-10" db="EMBL/GenBank/DDBJ databases">
        <authorList>
            <person name="Varghese N."/>
            <person name="Submissions S."/>
        </authorList>
    </citation>
    <scope>NUCLEOTIDE SEQUENCE [LARGE SCALE GENOMIC DNA]</scope>
    <source>
        <strain evidence="8">UNC178MFTsu3.1</strain>
    </source>
</reference>
<dbReference type="Proteomes" id="UP000199477">
    <property type="component" value="Unassembled WGS sequence"/>
</dbReference>
<accession>A0A1I1X769</accession>
<sequence length="185" mass="20589">MDSPGRHVAPADPAPGAEDRAAQIAALFREHNRTLVAFLQARLNSRADAQELAQEVYVRMLAMRDADPIAAPRALLFRIAANLAVDRLRMRAVRANAPADAPDEDWFAQPIPEQHASALQQWREVRAALRELPAKTSKAFVMHVIEGRDFGAIAQTMKLSERMVRYHVSNALAHCRARIQPSETP</sequence>
<evidence type="ECO:0000259" key="6">
    <source>
        <dbReference type="Pfam" id="PF08281"/>
    </source>
</evidence>
<dbReference type="EMBL" id="FONH01000001">
    <property type="protein sequence ID" value="SFE03256.1"/>
    <property type="molecule type" value="Genomic_DNA"/>
</dbReference>
<dbReference type="Gene3D" id="1.10.10.10">
    <property type="entry name" value="Winged helix-like DNA-binding domain superfamily/Winged helix DNA-binding domain"/>
    <property type="match status" value="1"/>
</dbReference>
<dbReference type="InterPro" id="IPR036388">
    <property type="entry name" value="WH-like_DNA-bd_sf"/>
</dbReference>
<dbReference type="InterPro" id="IPR007627">
    <property type="entry name" value="RNA_pol_sigma70_r2"/>
</dbReference>
<dbReference type="InterPro" id="IPR013249">
    <property type="entry name" value="RNA_pol_sigma70_r4_t2"/>
</dbReference>
<evidence type="ECO:0000256" key="2">
    <source>
        <dbReference type="ARBA" id="ARBA00023015"/>
    </source>
</evidence>
<dbReference type="GO" id="GO:0003677">
    <property type="term" value="F:DNA binding"/>
    <property type="evidence" value="ECO:0007669"/>
    <property type="project" value="InterPro"/>
</dbReference>
<dbReference type="InterPro" id="IPR013325">
    <property type="entry name" value="RNA_pol_sigma_r2"/>
</dbReference>
<dbReference type="InterPro" id="IPR013324">
    <property type="entry name" value="RNA_pol_sigma_r3/r4-like"/>
</dbReference>
<organism evidence="7 8">
    <name type="scientific">Dyella marensis</name>
    <dbReference type="NCBI Taxonomy" id="500610"/>
    <lineage>
        <taxon>Bacteria</taxon>
        <taxon>Pseudomonadati</taxon>
        <taxon>Pseudomonadota</taxon>
        <taxon>Gammaproteobacteria</taxon>
        <taxon>Lysobacterales</taxon>
        <taxon>Rhodanobacteraceae</taxon>
        <taxon>Dyella</taxon>
    </lineage>
</organism>
<evidence type="ECO:0000313" key="7">
    <source>
        <dbReference type="EMBL" id="SFE03256.1"/>
    </source>
</evidence>
<keyword evidence="4" id="KW-0804">Transcription</keyword>
<dbReference type="Pfam" id="PF08281">
    <property type="entry name" value="Sigma70_r4_2"/>
    <property type="match status" value="1"/>
</dbReference>
<evidence type="ECO:0000256" key="3">
    <source>
        <dbReference type="ARBA" id="ARBA00023082"/>
    </source>
</evidence>
<dbReference type="Pfam" id="PF04542">
    <property type="entry name" value="Sigma70_r2"/>
    <property type="match status" value="1"/>
</dbReference>
<dbReference type="InterPro" id="IPR039425">
    <property type="entry name" value="RNA_pol_sigma-70-like"/>
</dbReference>
<evidence type="ECO:0000259" key="5">
    <source>
        <dbReference type="Pfam" id="PF04542"/>
    </source>
</evidence>
<dbReference type="Gene3D" id="1.10.1740.10">
    <property type="match status" value="1"/>
</dbReference>
<dbReference type="SUPFAM" id="SSF88659">
    <property type="entry name" value="Sigma3 and sigma4 domains of RNA polymerase sigma factors"/>
    <property type="match status" value="1"/>
</dbReference>
<evidence type="ECO:0000313" key="8">
    <source>
        <dbReference type="Proteomes" id="UP000199477"/>
    </source>
</evidence>
<keyword evidence="3" id="KW-0731">Sigma factor</keyword>
<dbReference type="RefSeq" id="WP_026634194.1">
    <property type="nucleotide sequence ID" value="NZ_FONH01000001.1"/>
</dbReference>
<dbReference type="InterPro" id="IPR014284">
    <property type="entry name" value="RNA_pol_sigma-70_dom"/>
</dbReference>
<proteinExistence type="inferred from homology"/>
<name>A0A1I1X769_9GAMM</name>
<dbReference type="NCBIfam" id="TIGR02937">
    <property type="entry name" value="sigma70-ECF"/>
    <property type="match status" value="1"/>
</dbReference>
<dbReference type="AlphaFoldDB" id="A0A1I1X769"/>
<evidence type="ECO:0000256" key="1">
    <source>
        <dbReference type="ARBA" id="ARBA00010641"/>
    </source>
</evidence>
<dbReference type="STRING" id="500610.SAMN02799615_00145"/>
<keyword evidence="2" id="KW-0805">Transcription regulation</keyword>
<gene>
    <name evidence="7" type="ORF">SAMN02799615_00145</name>
</gene>
<protein>
    <submittedName>
        <fullName evidence="7">RNA polymerase sigma-70 factor, ECF subfamily</fullName>
    </submittedName>
</protein>
<feature type="domain" description="RNA polymerase sigma factor 70 region 4 type 2" evidence="6">
    <location>
        <begin position="123"/>
        <end position="175"/>
    </location>
</feature>
<dbReference type="GO" id="GO:0016987">
    <property type="term" value="F:sigma factor activity"/>
    <property type="evidence" value="ECO:0007669"/>
    <property type="project" value="UniProtKB-KW"/>
</dbReference>
<evidence type="ECO:0000256" key="4">
    <source>
        <dbReference type="ARBA" id="ARBA00023163"/>
    </source>
</evidence>
<feature type="domain" description="RNA polymerase sigma-70 region 2" evidence="5">
    <location>
        <begin position="27"/>
        <end position="91"/>
    </location>
</feature>
<keyword evidence="8" id="KW-1185">Reference proteome</keyword>